<dbReference type="InterPro" id="IPR029069">
    <property type="entry name" value="HotDog_dom_sf"/>
</dbReference>
<accession>A0A9Q3W9I6</accession>
<dbReference type="KEGG" id="axe:P40_06750"/>
<dbReference type="EMBL" id="JAJVKT010000033">
    <property type="protein sequence ID" value="MCE7510907.1"/>
    <property type="molecule type" value="Genomic_DNA"/>
</dbReference>
<dbReference type="SUPFAM" id="SSF54637">
    <property type="entry name" value="Thioesterase/thiol ester dehydrase-isomerase"/>
    <property type="match status" value="2"/>
</dbReference>
<evidence type="ECO:0000313" key="3">
    <source>
        <dbReference type="EMBL" id="MCE7510907.1"/>
    </source>
</evidence>
<organism evidence="3 4">
    <name type="scientific">Alloalcanivorax xenomutans</name>
    <dbReference type="NCBI Taxonomy" id="1094342"/>
    <lineage>
        <taxon>Bacteria</taxon>
        <taxon>Pseudomonadati</taxon>
        <taxon>Pseudomonadota</taxon>
        <taxon>Gammaproteobacteria</taxon>
        <taxon>Oceanospirillales</taxon>
        <taxon>Alcanivoracaceae</taxon>
        <taxon>Alloalcanivorax</taxon>
    </lineage>
</organism>
<dbReference type="Gene3D" id="3.10.129.10">
    <property type="entry name" value="Hotdog Thioesterase"/>
    <property type="match status" value="1"/>
</dbReference>
<reference evidence="3" key="1">
    <citation type="submission" date="2022-01" db="EMBL/GenBank/DDBJ databases">
        <authorList>
            <person name="Karlyshev A.V."/>
            <person name="Jaspars M."/>
        </authorList>
    </citation>
    <scope>NUCLEOTIDE SEQUENCE</scope>
    <source>
        <strain evidence="3">AGSA3-2</strain>
    </source>
</reference>
<protein>
    <submittedName>
        <fullName evidence="3">Acyl dehydratase</fullName>
    </submittedName>
</protein>
<gene>
    <name evidence="3" type="ORF">LZG35_19905</name>
</gene>
<dbReference type="AlphaFoldDB" id="A0A9Q3W9I6"/>
<evidence type="ECO:0000259" key="2">
    <source>
        <dbReference type="Pfam" id="PF01575"/>
    </source>
</evidence>
<sequence length="295" mass="32967">MSEVRFKELRHAPPMAVNFAKAVLRARVRPGNAPVLPDEGLRLNDVAQKSRHLAAYRQVCGFSADGHLPITYPHMHAFPLHMALILGDGFPFPAMGLVHVRNRITQFRPIGEREQLNIKCYTGNLTQVEKGYEFSIFTVVSTAGERVWQSESVNFHRGGGHGEKKSPDAQRDKQTTAPAPDLIEEWEVPGDTGRRYASVSGDRNPIHLYPLTAKAFGFKRQIAHGMWSKARCLAALQPELPEQAFTVDVRFKLPMFIPAKVKFARTRQNDGLDFQLLAADGVKPHLSGEVRPVSE</sequence>
<proteinExistence type="predicted"/>
<name>A0A9Q3W9I6_9GAMM</name>
<feature type="region of interest" description="Disordered" evidence="1">
    <location>
        <begin position="154"/>
        <end position="180"/>
    </location>
</feature>
<evidence type="ECO:0000313" key="4">
    <source>
        <dbReference type="Proteomes" id="UP001107961"/>
    </source>
</evidence>
<feature type="compositionally biased region" description="Basic and acidic residues" evidence="1">
    <location>
        <begin position="160"/>
        <end position="174"/>
    </location>
</feature>
<dbReference type="RefSeq" id="WP_080530664.1">
    <property type="nucleotide sequence ID" value="NZ_CBDDTQ010000001.1"/>
</dbReference>
<keyword evidence="4" id="KW-1185">Reference proteome</keyword>
<evidence type="ECO:0000256" key="1">
    <source>
        <dbReference type="SAM" id="MobiDB-lite"/>
    </source>
</evidence>
<comment type="caution">
    <text evidence="3">The sequence shown here is derived from an EMBL/GenBank/DDBJ whole genome shotgun (WGS) entry which is preliminary data.</text>
</comment>
<feature type="domain" description="MaoC-like" evidence="2">
    <location>
        <begin position="172"/>
        <end position="269"/>
    </location>
</feature>
<dbReference type="InterPro" id="IPR002539">
    <property type="entry name" value="MaoC-like_dom"/>
</dbReference>
<dbReference type="Proteomes" id="UP001107961">
    <property type="component" value="Unassembled WGS sequence"/>
</dbReference>
<dbReference type="PANTHER" id="PTHR43841">
    <property type="entry name" value="3-HYDROXYACYL-THIOESTER DEHYDRATASE HTDX-RELATED"/>
    <property type="match status" value="1"/>
</dbReference>
<dbReference type="Pfam" id="PF01575">
    <property type="entry name" value="MaoC_dehydratas"/>
    <property type="match status" value="1"/>
</dbReference>
<dbReference type="PANTHER" id="PTHR43841:SF1">
    <property type="entry name" value="3-HYDROXYACYL-THIOESTER DEHYDRATASE X"/>
    <property type="match status" value="1"/>
</dbReference>